<keyword evidence="4" id="KW-0732">Signal</keyword>
<dbReference type="InterPro" id="IPR031357">
    <property type="entry name" value="Stealth_CR3"/>
</dbReference>
<feature type="signal peptide" evidence="4">
    <location>
        <begin position="1"/>
        <end position="15"/>
    </location>
</feature>
<keyword evidence="3" id="KW-0472">Membrane</keyword>
<gene>
    <name evidence="7" type="ORF">PDE001_LOCUS4408</name>
</gene>
<dbReference type="PANTHER" id="PTHR24045">
    <property type="match status" value="1"/>
</dbReference>
<feature type="transmembrane region" description="Helical" evidence="3">
    <location>
        <begin position="435"/>
        <end position="460"/>
    </location>
</feature>
<feature type="domain" description="Stealth protein CR2 conserved region 2" evidence="5">
    <location>
        <begin position="86"/>
        <end position="192"/>
    </location>
</feature>
<evidence type="ECO:0000256" key="1">
    <source>
        <dbReference type="ARBA" id="ARBA00007583"/>
    </source>
</evidence>
<evidence type="ECO:0008006" key="9">
    <source>
        <dbReference type="Google" id="ProtNLM"/>
    </source>
</evidence>
<reference evidence="7" key="1">
    <citation type="submission" date="2022-12" db="EMBL/GenBank/DDBJ databases">
        <authorList>
            <person name="Webb A."/>
        </authorList>
    </citation>
    <scope>NUCLEOTIDE SEQUENCE</scope>
    <source>
        <strain evidence="7">Pd1</strain>
    </source>
</reference>
<evidence type="ECO:0000256" key="3">
    <source>
        <dbReference type="SAM" id="Phobius"/>
    </source>
</evidence>
<evidence type="ECO:0000313" key="7">
    <source>
        <dbReference type="EMBL" id="CAI5730105.1"/>
    </source>
</evidence>
<dbReference type="GO" id="GO:0005794">
    <property type="term" value="C:Golgi apparatus"/>
    <property type="evidence" value="ECO:0007669"/>
    <property type="project" value="TreeGrafter"/>
</dbReference>
<proteinExistence type="inferred from homology"/>
<evidence type="ECO:0000256" key="2">
    <source>
        <dbReference type="ARBA" id="ARBA00022679"/>
    </source>
</evidence>
<dbReference type="PANTHER" id="PTHR24045:SF0">
    <property type="entry name" value="N-ACETYLGLUCOSAMINE-1-PHOSPHOTRANSFERASE SUBUNITS ALPHA_BETA"/>
    <property type="match status" value="1"/>
</dbReference>
<dbReference type="InterPro" id="IPR021520">
    <property type="entry name" value="Stealth_CR2"/>
</dbReference>
<dbReference type="InterPro" id="IPR047141">
    <property type="entry name" value="Stealth"/>
</dbReference>
<accession>A0AAV0U389</accession>
<dbReference type="Pfam" id="PF17102">
    <property type="entry name" value="Stealth_CR3"/>
    <property type="match status" value="1"/>
</dbReference>
<feature type="domain" description="Stealth protein CR3 conserved region 3" evidence="6">
    <location>
        <begin position="238"/>
        <end position="286"/>
    </location>
</feature>
<protein>
    <recommendedName>
        <fullName evidence="9">Exopolysaccharide phosphotransferase</fullName>
    </recommendedName>
</protein>
<keyword evidence="2" id="KW-0808">Transferase</keyword>
<keyword evidence="8" id="KW-1185">Reference proteome</keyword>
<keyword evidence="3" id="KW-1133">Transmembrane helix</keyword>
<dbReference type="Proteomes" id="UP001162029">
    <property type="component" value="Unassembled WGS sequence"/>
</dbReference>
<dbReference type="EMBL" id="CANTFM010000790">
    <property type="protein sequence ID" value="CAI5730105.1"/>
    <property type="molecule type" value="Genomic_DNA"/>
</dbReference>
<dbReference type="AlphaFoldDB" id="A0AAV0U389"/>
<evidence type="ECO:0000259" key="5">
    <source>
        <dbReference type="Pfam" id="PF11380"/>
    </source>
</evidence>
<keyword evidence="3" id="KW-0812">Transmembrane</keyword>
<evidence type="ECO:0000313" key="8">
    <source>
        <dbReference type="Proteomes" id="UP001162029"/>
    </source>
</evidence>
<name>A0AAV0U389_9STRA</name>
<dbReference type="Pfam" id="PF11380">
    <property type="entry name" value="Stealth_CR2"/>
    <property type="match status" value="1"/>
</dbReference>
<comment type="similarity">
    <text evidence="1">Belongs to the stealth family.</text>
</comment>
<sequence length="476" mass="54068">MRSFFALLSLALVVATLLYMNQTPDPPERMAELISGTSSEDNARCDVAHLDTLRHAAIVYTWFNGTENCYKKRRERAGLSASGSSRDKEMGELKYSIRSLLKFVPWLEGPIYIVTPGQIPDWLDLSNPRVRVVDQDDLLPKEKVKLPIFNTNVIEQYLHKIPGLTDVFIHMNDDYLFIKPVTPDRLFACDGGLRFLTEINHIRHVQSDNSNAWLASVHNTVMLTDKTYGGQHVYNFLKHAPFVYSRLAFEEIHKKFAKHLETMLSHQIRHPHDINMPLLHHIYMQEEGSKALGIPVELNPISECQDWLLMRVKDNSAELLNAHFKKALENKGPEILLALNDEFTNPKTAELVGRFYSQLLPEPTFIELPEGHHVSVVSSWHGDVCAYDPNVIPLPEPNFMSLQAEDDAVDWKSAPTLTRFRSPNELAFAKMTPSFVWNLAVNIGYGFGLITAAVVSVYIVRFSSKGTLSLRATKQF</sequence>
<evidence type="ECO:0000256" key="4">
    <source>
        <dbReference type="SAM" id="SignalP"/>
    </source>
</evidence>
<dbReference type="GO" id="GO:0016772">
    <property type="term" value="F:transferase activity, transferring phosphorus-containing groups"/>
    <property type="evidence" value="ECO:0007669"/>
    <property type="project" value="InterPro"/>
</dbReference>
<feature type="chain" id="PRO_5043482888" description="Exopolysaccharide phosphotransferase" evidence="4">
    <location>
        <begin position="16"/>
        <end position="476"/>
    </location>
</feature>
<evidence type="ECO:0000259" key="6">
    <source>
        <dbReference type="Pfam" id="PF17102"/>
    </source>
</evidence>
<comment type="caution">
    <text evidence="7">The sequence shown here is derived from an EMBL/GenBank/DDBJ whole genome shotgun (WGS) entry which is preliminary data.</text>
</comment>
<organism evidence="7 8">
    <name type="scientific">Peronospora destructor</name>
    <dbReference type="NCBI Taxonomy" id="86335"/>
    <lineage>
        <taxon>Eukaryota</taxon>
        <taxon>Sar</taxon>
        <taxon>Stramenopiles</taxon>
        <taxon>Oomycota</taxon>
        <taxon>Peronosporomycetes</taxon>
        <taxon>Peronosporales</taxon>
        <taxon>Peronosporaceae</taxon>
        <taxon>Peronospora</taxon>
    </lineage>
</organism>